<gene>
    <name evidence="1" type="ORF">PHET_02681</name>
</gene>
<name>A0A8J4WKD3_9TREM</name>
<dbReference type="Proteomes" id="UP000748531">
    <property type="component" value="Unassembled WGS sequence"/>
</dbReference>
<protein>
    <submittedName>
        <fullName evidence="1">Uncharacterized protein</fullName>
    </submittedName>
</protein>
<sequence>MVKLIQYENWGWPCENLIEQHDRQLIVELHPLESWPFPTARTHWRIKFCKLTFRWCQVVQLTAGRLKRYVTVAKVRFISSTSAMIVTGKFKDDFAGRRDRAHFCLYLTTRVDDTEFHDGAELTGSLERGNRKKACWETTHYVCIKHK</sequence>
<proteinExistence type="predicted"/>
<evidence type="ECO:0000313" key="1">
    <source>
        <dbReference type="EMBL" id="KAF5403914.1"/>
    </source>
</evidence>
<accession>A0A8J4WKD3</accession>
<reference evidence="1" key="1">
    <citation type="submission" date="2019-05" db="EMBL/GenBank/DDBJ databases">
        <title>Annotation for the trematode Paragonimus heterotremus.</title>
        <authorList>
            <person name="Choi Y.-J."/>
        </authorList>
    </citation>
    <scope>NUCLEOTIDE SEQUENCE</scope>
    <source>
        <strain evidence="1">LC</strain>
    </source>
</reference>
<dbReference type="OrthoDB" id="9974612at2759"/>
<dbReference type="EMBL" id="LUCH01000977">
    <property type="protein sequence ID" value="KAF5403914.1"/>
    <property type="molecule type" value="Genomic_DNA"/>
</dbReference>
<keyword evidence="2" id="KW-1185">Reference proteome</keyword>
<organism evidence="1 2">
    <name type="scientific">Paragonimus heterotremus</name>
    <dbReference type="NCBI Taxonomy" id="100268"/>
    <lineage>
        <taxon>Eukaryota</taxon>
        <taxon>Metazoa</taxon>
        <taxon>Spiralia</taxon>
        <taxon>Lophotrochozoa</taxon>
        <taxon>Platyhelminthes</taxon>
        <taxon>Trematoda</taxon>
        <taxon>Digenea</taxon>
        <taxon>Plagiorchiida</taxon>
        <taxon>Troglotremata</taxon>
        <taxon>Troglotrematidae</taxon>
        <taxon>Paragonimus</taxon>
    </lineage>
</organism>
<evidence type="ECO:0000313" key="2">
    <source>
        <dbReference type="Proteomes" id="UP000748531"/>
    </source>
</evidence>
<comment type="caution">
    <text evidence="1">The sequence shown here is derived from an EMBL/GenBank/DDBJ whole genome shotgun (WGS) entry which is preliminary data.</text>
</comment>
<dbReference type="AlphaFoldDB" id="A0A8J4WKD3"/>